<dbReference type="EMBL" id="FOGO01000014">
    <property type="protein sequence ID" value="SES27833.1"/>
    <property type="molecule type" value="Genomic_DNA"/>
</dbReference>
<proteinExistence type="predicted"/>
<organism evidence="1 2">
    <name type="scientific">Streptomyces qinglanensis</name>
    <dbReference type="NCBI Taxonomy" id="943816"/>
    <lineage>
        <taxon>Bacteria</taxon>
        <taxon>Bacillati</taxon>
        <taxon>Actinomycetota</taxon>
        <taxon>Actinomycetes</taxon>
        <taxon>Kitasatosporales</taxon>
        <taxon>Streptomycetaceae</taxon>
        <taxon>Streptomyces</taxon>
    </lineage>
</organism>
<name>A0A1H9W2W2_9ACTN</name>
<evidence type="ECO:0000313" key="2">
    <source>
        <dbReference type="Proteomes" id="UP000182841"/>
    </source>
</evidence>
<protein>
    <submittedName>
        <fullName evidence="1">Uncharacterized protein</fullName>
    </submittedName>
</protein>
<keyword evidence="2" id="KW-1185">Reference proteome</keyword>
<reference evidence="2" key="1">
    <citation type="submission" date="2016-10" db="EMBL/GenBank/DDBJ databases">
        <authorList>
            <person name="Varghese N."/>
            <person name="Submissions S."/>
        </authorList>
    </citation>
    <scope>NUCLEOTIDE SEQUENCE [LARGE SCALE GENOMIC DNA]</scope>
    <source>
        <strain evidence="2">CGMCC 4.6825</strain>
    </source>
</reference>
<dbReference type="AlphaFoldDB" id="A0A1H9W2W2"/>
<dbReference type="OrthoDB" id="4202512at2"/>
<dbReference type="Proteomes" id="UP000182841">
    <property type="component" value="Unassembled WGS sequence"/>
</dbReference>
<sequence>MSEQPHAPQQVYYCECYVNERCIGTYDAYSPREALRWMRISLMMIATTLDEAPYRRARTWLDHGQPTAAHDLQQGKPHTLTLKQRTTHATWTVSPIPCPPAPEARA</sequence>
<dbReference type="RefSeq" id="WP_075002724.1">
    <property type="nucleotide sequence ID" value="NZ_FOGO01000014.1"/>
</dbReference>
<accession>A0A1H9W2W2</accession>
<evidence type="ECO:0000313" key="1">
    <source>
        <dbReference type="EMBL" id="SES27833.1"/>
    </source>
</evidence>
<gene>
    <name evidence="1" type="ORF">SAMN05421870_114179</name>
</gene>